<dbReference type="EnsemblPlants" id="TuG1812G0200003661.01.T01">
    <property type="protein sequence ID" value="TuG1812G0200003661.01.T01"/>
    <property type="gene ID" value="TuG1812G0200003661.01"/>
</dbReference>
<reference evidence="1" key="2">
    <citation type="submission" date="2018-03" db="EMBL/GenBank/DDBJ databases">
        <title>The Triticum urartu genome reveals the dynamic nature of wheat genome evolution.</title>
        <authorList>
            <person name="Ling H."/>
            <person name="Ma B."/>
            <person name="Shi X."/>
            <person name="Liu H."/>
            <person name="Dong L."/>
            <person name="Sun H."/>
            <person name="Cao Y."/>
            <person name="Gao Q."/>
            <person name="Zheng S."/>
            <person name="Li Y."/>
            <person name="Yu Y."/>
            <person name="Du H."/>
            <person name="Qi M."/>
            <person name="Li Y."/>
            <person name="Yu H."/>
            <person name="Cui Y."/>
            <person name="Wang N."/>
            <person name="Chen C."/>
            <person name="Wu H."/>
            <person name="Zhao Y."/>
            <person name="Zhang J."/>
            <person name="Li Y."/>
            <person name="Zhou W."/>
            <person name="Zhang B."/>
            <person name="Hu W."/>
            <person name="Eijk M."/>
            <person name="Tang J."/>
            <person name="Witsenboer H."/>
            <person name="Zhao S."/>
            <person name="Li Z."/>
            <person name="Zhang A."/>
            <person name="Wang D."/>
            <person name="Liang C."/>
        </authorList>
    </citation>
    <scope>NUCLEOTIDE SEQUENCE [LARGE SCALE GENOMIC DNA]</scope>
    <source>
        <strain evidence="1">cv. G1812</strain>
    </source>
</reference>
<dbReference type="Gramene" id="TuG1812G0200003661.01.T01">
    <property type="protein sequence ID" value="TuG1812G0200003661.01.T01"/>
    <property type="gene ID" value="TuG1812G0200003661.01"/>
</dbReference>
<sequence>MRFLFLNYEKILAPRWLMHQRLCKSCHGVCSSGPGCLKNHVQLSMLSLSTNANANGTT</sequence>
<proteinExistence type="predicted"/>
<dbReference type="Proteomes" id="UP000015106">
    <property type="component" value="Chromosome 2"/>
</dbReference>
<evidence type="ECO:0000313" key="1">
    <source>
        <dbReference type="EnsemblPlants" id="TuG1812G0200003661.01.T01"/>
    </source>
</evidence>
<reference evidence="2" key="1">
    <citation type="journal article" date="2013" name="Nature">
        <title>Draft genome of the wheat A-genome progenitor Triticum urartu.</title>
        <authorList>
            <person name="Ling H.Q."/>
            <person name="Zhao S."/>
            <person name="Liu D."/>
            <person name="Wang J."/>
            <person name="Sun H."/>
            <person name="Zhang C."/>
            <person name="Fan H."/>
            <person name="Li D."/>
            <person name="Dong L."/>
            <person name="Tao Y."/>
            <person name="Gao C."/>
            <person name="Wu H."/>
            <person name="Li Y."/>
            <person name="Cui Y."/>
            <person name="Guo X."/>
            <person name="Zheng S."/>
            <person name="Wang B."/>
            <person name="Yu K."/>
            <person name="Liang Q."/>
            <person name="Yang W."/>
            <person name="Lou X."/>
            <person name="Chen J."/>
            <person name="Feng M."/>
            <person name="Jian J."/>
            <person name="Zhang X."/>
            <person name="Luo G."/>
            <person name="Jiang Y."/>
            <person name="Liu J."/>
            <person name="Wang Z."/>
            <person name="Sha Y."/>
            <person name="Zhang B."/>
            <person name="Wu H."/>
            <person name="Tang D."/>
            <person name="Shen Q."/>
            <person name="Xue P."/>
            <person name="Zou S."/>
            <person name="Wang X."/>
            <person name="Liu X."/>
            <person name="Wang F."/>
            <person name="Yang Y."/>
            <person name="An X."/>
            <person name="Dong Z."/>
            <person name="Zhang K."/>
            <person name="Zhang X."/>
            <person name="Luo M.C."/>
            <person name="Dvorak J."/>
            <person name="Tong Y."/>
            <person name="Wang J."/>
            <person name="Yang H."/>
            <person name="Li Z."/>
            <person name="Wang D."/>
            <person name="Zhang A."/>
            <person name="Wang J."/>
        </authorList>
    </citation>
    <scope>NUCLEOTIDE SEQUENCE</scope>
    <source>
        <strain evidence="2">cv. G1812</strain>
    </source>
</reference>
<evidence type="ECO:0000313" key="2">
    <source>
        <dbReference type="Proteomes" id="UP000015106"/>
    </source>
</evidence>
<protein>
    <submittedName>
        <fullName evidence="1">Uncharacterized protein</fullName>
    </submittedName>
</protein>
<organism evidence="1 2">
    <name type="scientific">Triticum urartu</name>
    <name type="common">Red wild einkorn</name>
    <name type="synonym">Crithodium urartu</name>
    <dbReference type="NCBI Taxonomy" id="4572"/>
    <lineage>
        <taxon>Eukaryota</taxon>
        <taxon>Viridiplantae</taxon>
        <taxon>Streptophyta</taxon>
        <taxon>Embryophyta</taxon>
        <taxon>Tracheophyta</taxon>
        <taxon>Spermatophyta</taxon>
        <taxon>Magnoliopsida</taxon>
        <taxon>Liliopsida</taxon>
        <taxon>Poales</taxon>
        <taxon>Poaceae</taxon>
        <taxon>BOP clade</taxon>
        <taxon>Pooideae</taxon>
        <taxon>Triticodae</taxon>
        <taxon>Triticeae</taxon>
        <taxon>Triticinae</taxon>
        <taxon>Triticum</taxon>
    </lineage>
</organism>
<dbReference type="AlphaFoldDB" id="A0A8R7PG52"/>
<name>A0A8R7PG52_TRIUA</name>
<keyword evidence="2" id="KW-1185">Reference proteome</keyword>
<accession>A0A8R7PG52</accession>
<reference evidence="1" key="3">
    <citation type="submission" date="2022-06" db="UniProtKB">
        <authorList>
            <consortium name="EnsemblPlants"/>
        </authorList>
    </citation>
    <scope>IDENTIFICATION</scope>
</reference>